<reference evidence="1 2" key="1">
    <citation type="submission" date="2011-04" db="EMBL/GenBank/DDBJ databases">
        <title>The Genome Sequence of Clostridium citroniae WAL-19142.</title>
        <authorList>
            <consortium name="The Broad Institute Genome Sequencing Platform"/>
            <person name="Earl A."/>
            <person name="Ward D."/>
            <person name="Feldgarden M."/>
            <person name="Gevers D."/>
            <person name="Warren Y.A."/>
            <person name="Tyrrell K.L."/>
            <person name="Citron D.M."/>
            <person name="Goldstein E.J."/>
            <person name="Daigneault M."/>
            <person name="Allen-Vercoe E."/>
            <person name="Young S.K."/>
            <person name="Zeng Q."/>
            <person name="Gargeya S."/>
            <person name="Fitzgerald M."/>
            <person name="Haas B."/>
            <person name="Abouelleil A."/>
            <person name="Alvarado L."/>
            <person name="Arachchi H.M."/>
            <person name="Berlin A."/>
            <person name="Brown A."/>
            <person name="Chapman S.B."/>
            <person name="Chen Z."/>
            <person name="Dunbar C."/>
            <person name="Freedman E."/>
            <person name="Gearin G."/>
            <person name="Gellesch M."/>
            <person name="Goldberg J."/>
            <person name="Griggs A."/>
            <person name="Gujja S."/>
            <person name="Heilman E.R."/>
            <person name="Heiman D."/>
            <person name="Howarth C."/>
            <person name="Larson L."/>
            <person name="Lui A."/>
            <person name="MacDonald P.J."/>
            <person name="Mehta T."/>
            <person name="Montmayeur A."/>
            <person name="Murphy C."/>
            <person name="Neiman D."/>
            <person name="Pearson M."/>
            <person name="Priest M."/>
            <person name="Roberts A."/>
            <person name="Saif S."/>
            <person name="Shea T."/>
            <person name="Shenoy N."/>
            <person name="Sisk P."/>
            <person name="Stolte C."/>
            <person name="Sykes S."/>
            <person name="White J."/>
            <person name="Yandava C."/>
            <person name="Wortman J."/>
            <person name="Nusbaum C."/>
            <person name="Birren B."/>
        </authorList>
    </citation>
    <scope>NUCLEOTIDE SEQUENCE [LARGE SCALE GENOMIC DNA]</scope>
    <source>
        <strain evidence="1 2">WAL-19142</strain>
    </source>
</reference>
<name>A0A0J9BZE4_9FIRM</name>
<comment type="caution">
    <text evidence="1">The sequence shown here is derived from an EMBL/GenBank/DDBJ whole genome shotgun (WGS) entry which is preliminary data.</text>
</comment>
<evidence type="ECO:0000313" key="2">
    <source>
        <dbReference type="Proteomes" id="UP000037392"/>
    </source>
</evidence>
<protein>
    <submittedName>
        <fullName evidence="1">Uncharacterized protein</fullName>
    </submittedName>
</protein>
<evidence type="ECO:0000313" key="1">
    <source>
        <dbReference type="EMBL" id="KMW18357.1"/>
    </source>
</evidence>
<dbReference type="EMBL" id="ADLK01000024">
    <property type="protein sequence ID" value="KMW18357.1"/>
    <property type="molecule type" value="Genomic_DNA"/>
</dbReference>
<dbReference type="AlphaFoldDB" id="A0A0J9BZE4"/>
<dbReference type="PATRIC" id="fig|742734.4.peg.3497"/>
<gene>
    <name evidence="1" type="ORF">HMPREF9470_03267</name>
</gene>
<sequence length="53" mass="6333">MFDTIQEVCYGSLFISLQLFFTGRMKKKDIMEKFSQKLSYLENSMRQLDISDK</sequence>
<dbReference type="Proteomes" id="UP000037392">
    <property type="component" value="Unassembled WGS sequence"/>
</dbReference>
<accession>A0A0J9BZE4</accession>
<organism evidence="1 2">
    <name type="scientific">[Clostridium] citroniae WAL-19142</name>
    <dbReference type="NCBI Taxonomy" id="742734"/>
    <lineage>
        <taxon>Bacteria</taxon>
        <taxon>Bacillati</taxon>
        <taxon>Bacillota</taxon>
        <taxon>Clostridia</taxon>
        <taxon>Lachnospirales</taxon>
        <taxon>Lachnospiraceae</taxon>
        <taxon>Enterocloster</taxon>
    </lineage>
</organism>
<proteinExistence type="predicted"/>